<organism evidence="7">
    <name type="scientific">Selaginella moellendorffii</name>
    <name type="common">Spikemoss</name>
    <dbReference type="NCBI Taxonomy" id="88036"/>
    <lineage>
        <taxon>Eukaryota</taxon>
        <taxon>Viridiplantae</taxon>
        <taxon>Streptophyta</taxon>
        <taxon>Embryophyta</taxon>
        <taxon>Tracheophyta</taxon>
        <taxon>Lycopodiopsida</taxon>
        <taxon>Selaginellales</taxon>
        <taxon>Selaginellaceae</taxon>
        <taxon>Selaginella</taxon>
    </lineage>
</organism>
<dbReference type="InParanoid" id="D8SBG5"/>
<dbReference type="PANTHER" id="PTHR11010:SF11">
    <property type="entry name" value="THYMUS-SPECIFIC SERINE PROTEASE"/>
    <property type="match status" value="1"/>
</dbReference>
<evidence type="ECO:0000256" key="4">
    <source>
        <dbReference type="ARBA" id="ARBA00022801"/>
    </source>
</evidence>
<dbReference type="ESTHER" id="selml-d8s0u3">
    <property type="family name" value="Prolylcarboxypeptidase"/>
</dbReference>
<dbReference type="Gene3D" id="3.40.50.1820">
    <property type="entry name" value="alpha/beta hydrolase"/>
    <property type="match status" value="1"/>
</dbReference>
<evidence type="ECO:0000256" key="2">
    <source>
        <dbReference type="ARBA" id="ARBA00022670"/>
    </source>
</evidence>
<proteinExistence type="inferred from homology"/>
<dbReference type="KEGG" id="smo:SELMODRAFT_113084"/>
<keyword evidence="4" id="KW-0378">Hydrolase</keyword>
<accession>D8SBG5</accession>
<evidence type="ECO:0000256" key="3">
    <source>
        <dbReference type="ARBA" id="ARBA00022729"/>
    </source>
</evidence>
<reference evidence="6 7" key="1">
    <citation type="journal article" date="2011" name="Science">
        <title>The Selaginella genome identifies genetic changes associated with the evolution of vascular plants.</title>
        <authorList>
            <person name="Banks J.A."/>
            <person name="Nishiyama T."/>
            <person name="Hasebe M."/>
            <person name="Bowman J.L."/>
            <person name="Gribskov M."/>
            <person name="dePamphilis C."/>
            <person name="Albert V.A."/>
            <person name="Aono N."/>
            <person name="Aoyama T."/>
            <person name="Ambrose B.A."/>
            <person name="Ashton N.W."/>
            <person name="Axtell M.J."/>
            <person name="Barker E."/>
            <person name="Barker M.S."/>
            <person name="Bennetzen J.L."/>
            <person name="Bonawitz N.D."/>
            <person name="Chapple C."/>
            <person name="Cheng C."/>
            <person name="Correa L.G."/>
            <person name="Dacre M."/>
            <person name="DeBarry J."/>
            <person name="Dreyer I."/>
            <person name="Elias M."/>
            <person name="Engstrom E.M."/>
            <person name="Estelle M."/>
            <person name="Feng L."/>
            <person name="Finet C."/>
            <person name="Floyd S.K."/>
            <person name="Frommer W.B."/>
            <person name="Fujita T."/>
            <person name="Gramzow L."/>
            <person name="Gutensohn M."/>
            <person name="Harholt J."/>
            <person name="Hattori M."/>
            <person name="Heyl A."/>
            <person name="Hirai T."/>
            <person name="Hiwatashi Y."/>
            <person name="Ishikawa M."/>
            <person name="Iwata M."/>
            <person name="Karol K.G."/>
            <person name="Koehler B."/>
            <person name="Kolukisaoglu U."/>
            <person name="Kubo M."/>
            <person name="Kurata T."/>
            <person name="Lalonde S."/>
            <person name="Li K."/>
            <person name="Li Y."/>
            <person name="Litt A."/>
            <person name="Lyons E."/>
            <person name="Manning G."/>
            <person name="Maruyama T."/>
            <person name="Michael T.P."/>
            <person name="Mikami K."/>
            <person name="Miyazaki S."/>
            <person name="Morinaga S."/>
            <person name="Murata T."/>
            <person name="Mueller-Roeber B."/>
            <person name="Nelson D.R."/>
            <person name="Obara M."/>
            <person name="Oguri Y."/>
            <person name="Olmstead R.G."/>
            <person name="Onodera N."/>
            <person name="Petersen B.L."/>
            <person name="Pils B."/>
            <person name="Prigge M."/>
            <person name="Rensing S.A."/>
            <person name="Riano-Pachon D.M."/>
            <person name="Roberts A.W."/>
            <person name="Sato Y."/>
            <person name="Scheller H.V."/>
            <person name="Schulz B."/>
            <person name="Schulz C."/>
            <person name="Shakirov E.V."/>
            <person name="Shibagaki N."/>
            <person name="Shinohara N."/>
            <person name="Shippen D.E."/>
            <person name="Soerensen I."/>
            <person name="Sotooka R."/>
            <person name="Sugimoto N."/>
            <person name="Sugita M."/>
            <person name="Sumikawa N."/>
            <person name="Tanurdzic M."/>
            <person name="Theissen G."/>
            <person name="Ulvskov P."/>
            <person name="Wakazuki S."/>
            <person name="Weng J.K."/>
            <person name="Willats W.W."/>
            <person name="Wipf D."/>
            <person name="Wolf P.G."/>
            <person name="Yang L."/>
            <person name="Zimmer A.D."/>
            <person name="Zhu Q."/>
            <person name="Mitros T."/>
            <person name="Hellsten U."/>
            <person name="Loque D."/>
            <person name="Otillar R."/>
            <person name="Salamov A."/>
            <person name="Schmutz J."/>
            <person name="Shapiro H."/>
            <person name="Lindquist E."/>
            <person name="Lucas S."/>
            <person name="Rokhsar D."/>
            <person name="Grigoriev I.V."/>
        </authorList>
    </citation>
    <scope>NUCLEOTIDE SEQUENCE [LARGE SCALE GENOMIC DNA]</scope>
</reference>
<dbReference type="Proteomes" id="UP000001514">
    <property type="component" value="Unassembled WGS sequence"/>
</dbReference>
<evidence type="ECO:0000313" key="6">
    <source>
        <dbReference type="EMBL" id="EFJ18253.1"/>
    </source>
</evidence>
<dbReference type="PANTHER" id="PTHR11010">
    <property type="entry name" value="PROTEASE S28 PRO-X CARBOXYPEPTIDASE-RELATED"/>
    <property type="match status" value="1"/>
</dbReference>
<dbReference type="GO" id="GO:0070008">
    <property type="term" value="F:serine-type exopeptidase activity"/>
    <property type="evidence" value="ECO:0007669"/>
    <property type="project" value="InterPro"/>
</dbReference>
<keyword evidence="5" id="KW-0325">Glycoprotein</keyword>
<dbReference type="OMA" id="NDYIDSQ"/>
<keyword evidence="3" id="KW-0732">Signal</keyword>
<dbReference type="InterPro" id="IPR029058">
    <property type="entry name" value="AB_hydrolase_fold"/>
</dbReference>
<dbReference type="Gramene" id="EFJ18253">
    <property type="protein sequence ID" value="EFJ18253"/>
    <property type="gene ID" value="SELMODRAFT_113084"/>
</dbReference>
<gene>
    <name evidence="6" type="ORF">SELMODRAFT_113084</name>
</gene>
<dbReference type="HOGENOM" id="CLU_020959_4_1_1"/>
<comment type="similarity">
    <text evidence="1">Belongs to the peptidase S28 family.</text>
</comment>
<feature type="non-terminal residue" evidence="6">
    <location>
        <position position="1"/>
    </location>
</feature>
<dbReference type="EMBL" id="GL377610">
    <property type="protein sequence ID" value="EFJ18253.1"/>
    <property type="molecule type" value="Genomic_DNA"/>
</dbReference>
<dbReference type="GO" id="GO:0006508">
    <property type="term" value="P:proteolysis"/>
    <property type="evidence" value="ECO:0007669"/>
    <property type="project" value="UniProtKB-KW"/>
</dbReference>
<sequence>DSRVFSQRYFEFLDYFQPQQGPIFLALCGESTCRGGYQRTAQALAKSLGAAVVTIEHRYYGQSYPFQNFSYKNLKYLTTQQALYDYALFIEYYQNLINLRYNKQGKNPWIVVGGSYAGALSAWFRLKFPHLVVASWASSGVVEAVLEYSAYDEQIGISVGPECKKALQEITKLAEEGLVTNATAVKSVFFAQKLRDDDFLSLVADIAAGFVQYGAIDMLCPPLLEAIQNKTDLLMAYARIGGVDSSSSDFYDAYKLRRQAEANDISAKDTMSWNYQICTELAYFQVAPTNDSIRSSRINLHVTSCCYVLDYIDICAVLFGPNTFPDVSAANWNYGGRDIASSRIIFLNGSQDPWQHASKTTFSPGEPSFVLTCESCAHCEDLSMDCSSDIGNALIHDHPCV</sequence>
<dbReference type="Pfam" id="PF05577">
    <property type="entry name" value="Peptidase_S28"/>
    <property type="match status" value="1"/>
</dbReference>
<keyword evidence="2" id="KW-0645">Protease</keyword>
<dbReference type="InterPro" id="IPR008758">
    <property type="entry name" value="Peptidase_S28"/>
</dbReference>
<evidence type="ECO:0000256" key="1">
    <source>
        <dbReference type="ARBA" id="ARBA00011079"/>
    </source>
</evidence>
<dbReference type="eggNOG" id="KOG2182">
    <property type="taxonomic scope" value="Eukaryota"/>
</dbReference>
<dbReference type="SUPFAM" id="SSF53474">
    <property type="entry name" value="alpha/beta-Hydrolases"/>
    <property type="match status" value="1"/>
</dbReference>
<dbReference type="Gene3D" id="1.20.120.980">
    <property type="entry name" value="Serine carboxypeptidase S28, SKS domain"/>
    <property type="match status" value="1"/>
</dbReference>
<protein>
    <recommendedName>
        <fullName evidence="8">Serine carboxypeptidase S28 family protein</fullName>
    </recommendedName>
</protein>
<dbReference type="InterPro" id="IPR042269">
    <property type="entry name" value="Ser_carbopepase_S28_SKS"/>
</dbReference>
<evidence type="ECO:0008006" key="8">
    <source>
        <dbReference type="Google" id="ProtNLM"/>
    </source>
</evidence>
<evidence type="ECO:0000313" key="7">
    <source>
        <dbReference type="Proteomes" id="UP000001514"/>
    </source>
</evidence>
<evidence type="ECO:0000256" key="5">
    <source>
        <dbReference type="ARBA" id="ARBA00023180"/>
    </source>
</evidence>
<name>D8SBG5_SELML</name>
<keyword evidence="7" id="KW-1185">Reference proteome</keyword>
<dbReference type="GO" id="GO:0008239">
    <property type="term" value="F:dipeptidyl-peptidase activity"/>
    <property type="evidence" value="ECO:0000318"/>
    <property type="project" value="GO_Central"/>
</dbReference>
<dbReference type="AlphaFoldDB" id="D8SBG5"/>